<dbReference type="InterPro" id="IPR008978">
    <property type="entry name" value="HSP20-like_chaperone"/>
</dbReference>
<dbReference type="GO" id="GO:0005634">
    <property type="term" value="C:nucleus"/>
    <property type="evidence" value="ECO:0007669"/>
    <property type="project" value="TreeGrafter"/>
</dbReference>
<dbReference type="GO" id="GO:0042026">
    <property type="term" value="P:protein refolding"/>
    <property type="evidence" value="ECO:0007669"/>
    <property type="project" value="TreeGrafter"/>
</dbReference>
<proteinExistence type="inferred from homology"/>
<dbReference type="PRINTS" id="PR00299">
    <property type="entry name" value="ACRYSTALLIN"/>
</dbReference>
<dbReference type="KEGG" id="crg:105343215"/>
<gene>
    <name evidence="4" type="ORF">CGI_10011375</name>
</gene>
<dbReference type="EnsemblMetazoa" id="G34561.3">
    <property type="protein sequence ID" value="G34561.3:cds"/>
    <property type="gene ID" value="G34561"/>
</dbReference>
<dbReference type="Pfam" id="PF00011">
    <property type="entry name" value="HSP20"/>
    <property type="match status" value="1"/>
</dbReference>
<dbReference type="GO" id="GO:0005737">
    <property type="term" value="C:cytoplasm"/>
    <property type="evidence" value="ECO:0007669"/>
    <property type="project" value="TreeGrafter"/>
</dbReference>
<reference evidence="4" key="1">
    <citation type="journal article" date="2012" name="Nature">
        <title>The oyster genome reveals stress adaptation and complexity of shell formation.</title>
        <authorList>
            <person name="Zhang G."/>
            <person name="Fang X."/>
            <person name="Guo X."/>
            <person name="Li L."/>
            <person name="Luo R."/>
            <person name="Xu F."/>
            <person name="Yang P."/>
            <person name="Zhang L."/>
            <person name="Wang X."/>
            <person name="Qi H."/>
            <person name="Xiong Z."/>
            <person name="Que H."/>
            <person name="Xie Y."/>
            <person name="Holland P.W."/>
            <person name="Paps J."/>
            <person name="Zhu Y."/>
            <person name="Wu F."/>
            <person name="Chen Y."/>
            <person name="Wang J."/>
            <person name="Peng C."/>
            <person name="Meng J."/>
            <person name="Yang L."/>
            <person name="Liu J."/>
            <person name="Wen B."/>
            <person name="Zhang N."/>
            <person name="Huang Z."/>
            <person name="Zhu Q."/>
            <person name="Feng Y."/>
            <person name="Mount A."/>
            <person name="Hedgecock D."/>
            <person name="Xu Z."/>
            <person name="Liu Y."/>
            <person name="Domazet-Loso T."/>
            <person name="Du Y."/>
            <person name="Sun X."/>
            <person name="Zhang S."/>
            <person name="Liu B."/>
            <person name="Cheng P."/>
            <person name="Jiang X."/>
            <person name="Li J."/>
            <person name="Fan D."/>
            <person name="Wang W."/>
            <person name="Fu W."/>
            <person name="Wang T."/>
            <person name="Wang B."/>
            <person name="Zhang J."/>
            <person name="Peng Z."/>
            <person name="Li Y."/>
            <person name="Li N."/>
            <person name="Wang J."/>
            <person name="Chen M."/>
            <person name="He Y."/>
            <person name="Tan F."/>
            <person name="Song X."/>
            <person name="Zheng Q."/>
            <person name="Huang R."/>
            <person name="Yang H."/>
            <person name="Du X."/>
            <person name="Chen L."/>
            <person name="Yang M."/>
            <person name="Gaffney P.M."/>
            <person name="Wang S."/>
            <person name="Luo L."/>
            <person name="She Z."/>
            <person name="Ming Y."/>
            <person name="Huang W."/>
            <person name="Zhang S."/>
            <person name="Huang B."/>
            <person name="Zhang Y."/>
            <person name="Qu T."/>
            <person name="Ni P."/>
            <person name="Miao G."/>
            <person name="Wang J."/>
            <person name="Wang Q."/>
            <person name="Steinberg C.E."/>
            <person name="Wang H."/>
            <person name="Li N."/>
            <person name="Qian L."/>
            <person name="Zhang G."/>
            <person name="Li Y."/>
            <person name="Yang H."/>
            <person name="Liu X."/>
            <person name="Wang J."/>
            <person name="Yin Y."/>
            <person name="Wang J."/>
        </authorList>
    </citation>
    <scope>NUCLEOTIDE SEQUENCE [LARGE SCALE GENOMIC DNA]</scope>
    <source>
        <strain evidence="4">05x7-T-G4-1.051#20</strain>
    </source>
</reference>
<dbReference type="InterPro" id="IPR002068">
    <property type="entry name" value="A-crystallin/Hsp20_dom"/>
</dbReference>
<comment type="similarity">
    <text evidence="1 2">Belongs to the small heat shock protein (HSP20) family.</text>
</comment>
<evidence type="ECO:0000256" key="2">
    <source>
        <dbReference type="RuleBase" id="RU003616"/>
    </source>
</evidence>
<dbReference type="PANTHER" id="PTHR45640">
    <property type="entry name" value="HEAT SHOCK PROTEIN HSP-12.2-RELATED"/>
    <property type="match status" value="1"/>
</dbReference>
<reference evidence="5" key="2">
    <citation type="submission" date="2022-08" db="UniProtKB">
        <authorList>
            <consortium name="EnsemblMetazoa"/>
        </authorList>
    </citation>
    <scope>IDENTIFICATION</scope>
    <source>
        <strain evidence="5">05x7-T-G4-1.051#20</strain>
    </source>
</reference>
<dbReference type="Proteomes" id="UP000005408">
    <property type="component" value="Unassembled WGS sequence"/>
</dbReference>
<dbReference type="OrthoDB" id="10060792at2759"/>
<dbReference type="HOGENOM" id="CLU_091813_1_0_1"/>
<accession>K1RFF7</accession>
<dbReference type="EnsemblMetazoa" id="G34561.2">
    <property type="protein sequence ID" value="G34561.2:cds"/>
    <property type="gene ID" value="G34561"/>
</dbReference>
<keyword evidence="6" id="KW-1185">Reference proteome</keyword>
<dbReference type="InterPro" id="IPR001436">
    <property type="entry name" value="Alpha-crystallin/sHSP_animal"/>
</dbReference>
<evidence type="ECO:0000256" key="1">
    <source>
        <dbReference type="PROSITE-ProRule" id="PRU00285"/>
    </source>
</evidence>
<dbReference type="EMBL" id="JH817882">
    <property type="protein sequence ID" value="EKC40045.1"/>
    <property type="molecule type" value="Genomic_DNA"/>
</dbReference>
<dbReference type="GO" id="GO:0051082">
    <property type="term" value="F:unfolded protein binding"/>
    <property type="evidence" value="ECO:0007669"/>
    <property type="project" value="TreeGrafter"/>
</dbReference>
<dbReference type="EnsemblMetazoa" id="G34561.1">
    <property type="protein sequence ID" value="G34561.1:cds"/>
    <property type="gene ID" value="G34561"/>
</dbReference>
<protein>
    <submittedName>
        <fullName evidence="4">Protein lethal(2)essential for life</fullName>
    </submittedName>
</protein>
<dbReference type="Gene3D" id="2.60.40.790">
    <property type="match status" value="1"/>
</dbReference>
<dbReference type="CDD" id="cd06526">
    <property type="entry name" value="metazoan_ACD"/>
    <property type="match status" value="1"/>
</dbReference>
<dbReference type="GO" id="GO:0009408">
    <property type="term" value="P:response to heat"/>
    <property type="evidence" value="ECO:0007669"/>
    <property type="project" value="TreeGrafter"/>
</dbReference>
<dbReference type="AlphaFoldDB" id="K1RFF7"/>
<evidence type="ECO:0000313" key="4">
    <source>
        <dbReference type="EMBL" id="EKC40045.1"/>
    </source>
</evidence>
<feature type="domain" description="SHSP" evidence="3">
    <location>
        <begin position="68"/>
        <end position="175"/>
    </location>
</feature>
<dbReference type="PANTHER" id="PTHR45640:SF26">
    <property type="entry name" value="RE23625P"/>
    <property type="match status" value="1"/>
</dbReference>
<dbReference type="PROSITE" id="PS01031">
    <property type="entry name" value="SHSP"/>
    <property type="match status" value="1"/>
</dbReference>
<sequence length="180" mass="20972">MSRLVPVNYFGSGYFERQLSLFPKFQSEFQKSFDEFEKEMHKLRREMFKLSPWDAGRDPFDMAHWGLQDVLQVDSPYVEDVSGNKKLNLKFDCSRFKPEEITVKAIDRNLTVHAKHEESGPDKRMYREFTRSYVLPENVDPSKLTSSLSSDGVLCIEAPAPKDVPTRRERLIPTEHLAIQ</sequence>
<organism evidence="4">
    <name type="scientific">Magallana gigas</name>
    <name type="common">Pacific oyster</name>
    <name type="synonym">Crassostrea gigas</name>
    <dbReference type="NCBI Taxonomy" id="29159"/>
    <lineage>
        <taxon>Eukaryota</taxon>
        <taxon>Metazoa</taxon>
        <taxon>Spiralia</taxon>
        <taxon>Lophotrochozoa</taxon>
        <taxon>Mollusca</taxon>
        <taxon>Bivalvia</taxon>
        <taxon>Autobranchia</taxon>
        <taxon>Pteriomorphia</taxon>
        <taxon>Ostreida</taxon>
        <taxon>Ostreoidea</taxon>
        <taxon>Ostreidae</taxon>
        <taxon>Magallana</taxon>
    </lineage>
</organism>
<dbReference type="OMA" id="YREFSRQ"/>
<dbReference type="FunCoup" id="K1RFF7">
    <property type="interactions" value="38"/>
</dbReference>
<dbReference type="SUPFAM" id="SSF49764">
    <property type="entry name" value="HSP20-like chaperones"/>
    <property type="match status" value="1"/>
</dbReference>
<name>K1RFF7_MAGGI</name>
<evidence type="ECO:0000313" key="6">
    <source>
        <dbReference type="Proteomes" id="UP000005408"/>
    </source>
</evidence>
<evidence type="ECO:0000313" key="5">
    <source>
        <dbReference type="EnsemblMetazoa" id="G34561.1:cds"/>
    </source>
</evidence>
<evidence type="ECO:0000259" key="3">
    <source>
        <dbReference type="PROSITE" id="PS01031"/>
    </source>
</evidence>